<reference evidence="1" key="1">
    <citation type="submission" date="2020-08" db="EMBL/GenBank/DDBJ databases">
        <authorList>
            <person name="Cejkova D."/>
            <person name="Kubasova T."/>
            <person name="Jahodarova E."/>
            <person name="Rychlik I."/>
        </authorList>
    </citation>
    <scope>NUCLEOTIDE SEQUENCE</scope>
    <source>
        <strain evidence="1">An559</strain>
    </source>
</reference>
<evidence type="ECO:0000313" key="2">
    <source>
        <dbReference type="Proteomes" id="UP000774750"/>
    </source>
</evidence>
<gene>
    <name evidence="1" type="ORF">H6A12_08865</name>
</gene>
<comment type="caution">
    <text evidence="1">The sequence shown here is derived from an EMBL/GenBank/DDBJ whole genome shotgun (WGS) entry which is preliminary data.</text>
</comment>
<evidence type="ECO:0008006" key="3">
    <source>
        <dbReference type="Google" id="ProtNLM"/>
    </source>
</evidence>
<name>A0A939BDN2_9FIRM</name>
<dbReference type="RefSeq" id="WP_204447023.1">
    <property type="nucleotide sequence ID" value="NZ_JACJKY010000013.1"/>
</dbReference>
<dbReference type="AlphaFoldDB" id="A0A939BDN2"/>
<protein>
    <recommendedName>
        <fullName evidence="3">Lipooligosaccharide sialyltransferase</fullName>
    </recommendedName>
</protein>
<accession>A0A939BDN2</accession>
<evidence type="ECO:0000313" key="1">
    <source>
        <dbReference type="EMBL" id="MBM6921264.1"/>
    </source>
</evidence>
<reference evidence="1" key="2">
    <citation type="journal article" date="2021" name="Sci. Rep.">
        <title>The distribution of antibiotic resistance genes in chicken gut microbiota commensals.</title>
        <authorList>
            <person name="Juricova H."/>
            <person name="Matiasovicova J."/>
            <person name="Kubasova T."/>
            <person name="Cejkova D."/>
            <person name="Rychlik I."/>
        </authorList>
    </citation>
    <scope>NUCLEOTIDE SEQUENCE</scope>
    <source>
        <strain evidence="1">An559</strain>
    </source>
</reference>
<dbReference type="Proteomes" id="UP000774750">
    <property type="component" value="Unassembled WGS sequence"/>
</dbReference>
<organism evidence="1 2">
    <name type="scientific">Merdimmobilis hominis</name>
    <dbReference type="NCBI Taxonomy" id="2897707"/>
    <lineage>
        <taxon>Bacteria</taxon>
        <taxon>Bacillati</taxon>
        <taxon>Bacillota</taxon>
        <taxon>Clostridia</taxon>
        <taxon>Eubacteriales</taxon>
        <taxon>Oscillospiraceae</taxon>
        <taxon>Merdimmobilis</taxon>
    </lineage>
</organism>
<keyword evidence="2" id="KW-1185">Reference proteome</keyword>
<sequence>MKALYYHSLPVLYHAVSAYQLLEVLLHRTLVHQNEPAVLVVPDFIKEKYPNIMLIASRRLFDRVCLFPYTQIPHTTEPEITACALNAWQTLFGDARFSRIYVAGAHFYFSLCLIQKGLPFSMFEDAAGMLTRPRTLFAPLLKTYPVQAAIAAKYGLFTGEHPLVQTVICLTRAQAFVPQSVRCEDFCVEDALEALSKKQRRKIVSLFVRTPIRTQANAVFLTQQLSALGVLTAEQHHVFYREMFASLPENTRLFLKVHPDDKTDYTALLPDAQICTAPFPSELLPYVLTPLPKNLYTAGSTGYHNLMHHFFVYQPKGGVWCPVS</sequence>
<proteinExistence type="predicted"/>
<dbReference type="EMBL" id="JACJKY010000013">
    <property type="protein sequence ID" value="MBM6921264.1"/>
    <property type="molecule type" value="Genomic_DNA"/>
</dbReference>